<organism evidence="2 3">
    <name type="scientific">Thermogladius calderae (strain DSM 22663 / VKM B-2946 / 1633)</name>
    <dbReference type="NCBI Taxonomy" id="1184251"/>
    <lineage>
        <taxon>Archaea</taxon>
        <taxon>Thermoproteota</taxon>
        <taxon>Thermoprotei</taxon>
        <taxon>Desulfurococcales</taxon>
        <taxon>Desulfurococcaceae</taxon>
        <taxon>Thermogladius</taxon>
    </lineage>
</organism>
<dbReference type="KEGG" id="thg:TCELL_0682"/>
<evidence type="ECO:0000256" key="1">
    <source>
        <dbReference type="SAM" id="Phobius"/>
    </source>
</evidence>
<dbReference type="EMBL" id="CP003531">
    <property type="protein sequence ID" value="AFK51106.1"/>
    <property type="molecule type" value="Genomic_DNA"/>
</dbReference>
<dbReference type="PANTHER" id="PTHR36007">
    <property type="entry name" value="TRANSPORT PROTEIN-RELATED"/>
    <property type="match status" value="1"/>
</dbReference>
<dbReference type="GeneID" id="13012995"/>
<keyword evidence="1" id="KW-1133">Transmembrane helix</keyword>
<protein>
    <submittedName>
        <fullName evidence="2">Putative small multi-drug export</fullName>
    </submittedName>
</protein>
<name>I3TEB8_THEC1</name>
<feature type="transmembrane region" description="Helical" evidence="1">
    <location>
        <begin position="105"/>
        <end position="132"/>
    </location>
</feature>
<reference evidence="2 3" key="1">
    <citation type="journal article" date="2012" name="J. Bacteriol.">
        <title>Complete genome sequence of the hyperthermophilic cellulolytic Crenarchaeon 'Thermogladius cellulolyticus' 1633.</title>
        <authorList>
            <person name="Mardanov A.V."/>
            <person name="Kochetkova T.V."/>
            <person name="Beletsky A.V."/>
            <person name="Bonch-Osmolovskaya E.A."/>
            <person name="Ravin N.V."/>
            <person name="Skryabin K.G."/>
        </authorList>
    </citation>
    <scope>NUCLEOTIDE SEQUENCE [LARGE SCALE GENOMIC DNA]</scope>
    <source>
        <strain evidence="3">DSM 22663 / VKM B-2946 / 1633</strain>
    </source>
</reference>
<gene>
    <name evidence="2" type="ordered locus">TCELL_0682</name>
</gene>
<feature type="transmembrane region" description="Helical" evidence="1">
    <location>
        <begin position="42"/>
        <end position="67"/>
    </location>
</feature>
<feature type="transmembrane region" description="Helical" evidence="1">
    <location>
        <begin position="144"/>
        <end position="168"/>
    </location>
</feature>
<keyword evidence="1" id="KW-0812">Transmembrane</keyword>
<dbReference type="Pfam" id="PF06695">
    <property type="entry name" value="Sm_multidrug_ex"/>
    <property type="match status" value="1"/>
</dbReference>
<evidence type="ECO:0000313" key="3">
    <source>
        <dbReference type="Proteomes" id="UP000005270"/>
    </source>
</evidence>
<dbReference type="PANTHER" id="PTHR36007:SF2">
    <property type="entry name" value="TRANSPORT PROTEIN-RELATED"/>
    <property type="match status" value="1"/>
</dbReference>
<dbReference type="RefSeq" id="WP_014737356.1">
    <property type="nucleotide sequence ID" value="NC_017954.1"/>
</dbReference>
<accession>I3TEB8</accession>
<keyword evidence="3" id="KW-1185">Reference proteome</keyword>
<dbReference type="Proteomes" id="UP000005270">
    <property type="component" value="Chromosome"/>
</dbReference>
<evidence type="ECO:0000313" key="2">
    <source>
        <dbReference type="EMBL" id="AFK51106.1"/>
    </source>
</evidence>
<dbReference type="InParanoid" id="I3TEB8"/>
<dbReference type="InterPro" id="IPR009577">
    <property type="entry name" value="Sm_multidrug_ex"/>
</dbReference>
<dbReference type="HOGENOM" id="CLU_075669_1_0_2"/>
<sequence>MFHVGSVAYELLLVFLMGFSPVAEIRGAIPLAYYFFRQDQSLYMVALAAGLLGNLAVAPIAVLALRFAERKIVNNSRAPGFLKRLYWKVVDYARKKARGHERLEFAGLAVFVAIPLPGTGAWTGALVAHVLGMELRKGVLSIELGVLGAFLIVLAVVETGATVLKMFFGL</sequence>
<keyword evidence="1" id="KW-0472">Membrane</keyword>
<dbReference type="eggNOG" id="arCOG01330">
    <property type="taxonomic scope" value="Archaea"/>
</dbReference>
<proteinExistence type="predicted"/>
<dbReference type="AlphaFoldDB" id="I3TEB8"/>
<dbReference type="OrthoDB" id="18738at2157"/>
<feature type="transmembrane region" description="Helical" evidence="1">
    <location>
        <begin position="12"/>
        <end position="36"/>
    </location>
</feature>